<protein>
    <submittedName>
        <fullName evidence="2">Uncharacterized protein</fullName>
    </submittedName>
</protein>
<proteinExistence type="predicted"/>
<evidence type="ECO:0000313" key="3">
    <source>
        <dbReference type="Proteomes" id="UP000199636"/>
    </source>
</evidence>
<keyword evidence="3" id="KW-1185">Reference proteome</keyword>
<organism evidence="2 3">
    <name type="scientific">Pseudomonas panipatensis</name>
    <dbReference type="NCBI Taxonomy" id="428992"/>
    <lineage>
        <taxon>Bacteria</taxon>
        <taxon>Pseudomonadati</taxon>
        <taxon>Pseudomonadota</taxon>
        <taxon>Gammaproteobacteria</taxon>
        <taxon>Pseudomonadales</taxon>
        <taxon>Pseudomonadaceae</taxon>
        <taxon>Pseudomonas</taxon>
    </lineage>
</organism>
<keyword evidence="1" id="KW-1133">Transmembrane helix</keyword>
<gene>
    <name evidence="2" type="ORF">SAMN05216272_107291</name>
</gene>
<name>A0A1G8JCE1_9PSED</name>
<dbReference type="RefSeq" id="WP_090264638.1">
    <property type="nucleotide sequence ID" value="NZ_FNDS01000007.1"/>
</dbReference>
<dbReference type="STRING" id="428992.SAMN05216272_107291"/>
<evidence type="ECO:0000313" key="2">
    <source>
        <dbReference type="EMBL" id="SDI28657.1"/>
    </source>
</evidence>
<feature type="transmembrane region" description="Helical" evidence="1">
    <location>
        <begin position="48"/>
        <end position="70"/>
    </location>
</feature>
<dbReference type="Proteomes" id="UP000199636">
    <property type="component" value="Unassembled WGS sequence"/>
</dbReference>
<reference evidence="3" key="1">
    <citation type="submission" date="2016-10" db="EMBL/GenBank/DDBJ databases">
        <authorList>
            <person name="Varghese N."/>
            <person name="Submissions S."/>
        </authorList>
    </citation>
    <scope>NUCLEOTIDE SEQUENCE [LARGE SCALE GENOMIC DNA]</scope>
    <source>
        <strain evidence="3">CCM 7469</strain>
    </source>
</reference>
<dbReference type="OrthoDB" id="7361737at2"/>
<feature type="transmembrane region" description="Helical" evidence="1">
    <location>
        <begin position="17"/>
        <end position="36"/>
    </location>
</feature>
<dbReference type="AlphaFoldDB" id="A0A1G8JCE1"/>
<keyword evidence="1" id="KW-0812">Transmembrane</keyword>
<dbReference type="EMBL" id="FNDS01000007">
    <property type="protein sequence ID" value="SDI28657.1"/>
    <property type="molecule type" value="Genomic_DNA"/>
</dbReference>
<keyword evidence="1" id="KW-0472">Membrane</keyword>
<accession>A0A1G8JCE1</accession>
<evidence type="ECO:0000256" key="1">
    <source>
        <dbReference type="SAM" id="Phobius"/>
    </source>
</evidence>
<sequence>MATEGIFDWLGQMLGKAIRFIVELLSGLLGSIWRAMDDFLHGLARAMGMNVSIFSFVLLIVGLMLLYSGVRALFRRAFVGGLILTLLGLIVMSWLIH</sequence>
<feature type="transmembrane region" description="Helical" evidence="1">
    <location>
        <begin position="77"/>
        <end position="96"/>
    </location>
</feature>